<feature type="transmembrane region" description="Helical" evidence="1">
    <location>
        <begin position="259"/>
        <end position="281"/>
    </location>
</feature>
<gene>
    <name evidence="2" type="ORF">PBIL07802_LOCUS23849</name>
</gene>
<organism evidence="2">
    <name type="scientific">Palpitomonas bilix</name>
    <dbReference type="NCBI Taxonomy" id="652834"/>
    <lineage>
        <taxon>Eukaryota</taxon>
        <taxon>Eukaryota incertae sedis</taxon>
    </lineage>
</organism>
<dbReference type="AlphaFoldDB" id="A0A7S3DLH2"/>
<proteinExistence type="predicted"/>
<sequence>MAPAPVAKVKTAGREYFDKLKVERSEQVKLALRLFFGLFLFIFFCSEATISIILNSYSRFALSGDKSSLQDVVLMPPINICPNYDAYTKTMTTITGQPSCFSIFNVSTIKKYQPVPVTVSPVTIDVMFTGEDVNGPGNRNCFQVPEVLVATEETLYCYVNSNGPIMVTPSFKGIEYTYTPPPFLHMWLQLPYAQPMNIVLDVVTSKLLNGDFFTKFIPLPRPATYLPNTGATITPFTISVTPETLISLQEVGLDSGWQFFALFGGMGCVTYAVYRLIWWILCLALKWEKDDKEAAGAQEQKKPGAYRTF</sequence>
<evidence type="ECO:0000313" key="2">
    <source>
        <dbReference type="EMBL" id="CAE0261556.1"/>
    </source>
</evidence>
<name>A0A7S3DLH2_9EUKA</name>
<dbReference type="EMBL" id="HBIB01036680">
    <property type="protein sequence ID" value="CAE0261556.1"/>
    <property type="molecule type" value="Transcribed_RNA"/>
</dbReference>
<keyword evidence="1" id="KW-0812">Transmembrane</keyword>
<keyword evidence="1" id="KW-1133">Transmembrane helix</keyword>
<reference evidence="2" key="1">
    <citation type="submission" date="2021-01" db="EMBL/GenBank/DDBJ databases">
        <authorList>
            <person name="Corre E."/>
            <person name="Pelletier E."/>
            <person name="Niang G."/>
            <person name="Scheremetjew M."/>
            <person name="Finn R."/>
            <person name="Kale V."/>
            <person name="Holt S."/>
            <person name="Cochrane G."/>
            <person name="Meng A."/>
            <person name="Brown T."/>
            <person name="Cohen L."/>
        </authorList>
    </citation>
    <scope>NUCLEOTIDE SEQUENCE</scope>
    <source>
        <strain evidence="2">NIES-2562</strain>
    </source>
</reference>
<keyword evidence="1" id="KW-0472">Membrane</keyword>
<evidence type="ECO:0008006" key="3">
    <source>
        <dbReference type="Google" id="ProtNLM"/>
    </source>
</evidence>
<evidence type="ECO:0000256" key="1">
    <source>
        <dbReference type="SAM" id="Phobius"/>
    </source>
</evidence>
<accession>A0A7S3DLH2</accession>
<protein>
    <recommendedName>
        <fullName evidence="3">Transmembrane protein</fullName>
    </recommendedName>
</protein>
<feature type="transmembrane region" description="Helical" evidence="1">
    <location>
        <begin position="30"/>
        <end position="54"/>
    </location>
</feature>